<dbReference type="HOGENOM" id="CLU_2903936_0_0_1"/>
<gene>
    <name evidence="1" type="ORF">BofuT4_uP034580.1</name>
</gene>
<sequence length="62" mass="7068">MESSKILIWSRYRQSKKLIATLPGSCHPFEIKDLDTAAKVATDTPWDLLQMHPRKEMQPAAS</sequence>
<evidence type="ECO:0000313" key="1">
    <source>
        <dbReference type="EMBL" id="CCD48816.1"/>
    </source>
</evidence>
<evidence type="ECO:0000313" key="2">
    <source>
        <dbReference type="Proteomes" id="UP000008177"/>
    </source>
</evidence>
<dbReference type="EMBL" id="FQ790296">
    <property type="protein sequence ID" value="CCD48816.1"/>
    <property type="molecule type" value="Genomic_DNA"/>
</dbReference>
<proteinExistence type="predicted"/>
<dbReference type="AlphaFoldDB" id="G2Y888"/>
<name>G2Y888_BOTF4</name>
<reference evidence="2" key="1">
    <citation type="journal article" date="2011" name="PLoS Genet.">
        <title>Genomic analysis of the necrotrophic fungal pathogens Sclerotinia sclerotiorum and Botrytis cinerea.</title>
        <authorList>
            <person name="Amselem J."/>
            <person name="Cuomo C.A."/>
            <person name="van Kan J.A."/>
            <person name="Viaud M."/>
            <person name="Benito E.P."/>
            <person name="Couloux A."/>
            <person name="Coutinho P.M."/>
            <person name="de Vries R.P."/>
            <person name="Dyer P.S."/>
            <person name="Fillinger S."/>
            <person name="Fournier E."/>
            <person name="Gout L."/>
            <person name="Hahn M."/>
            <person name="Kohn L."/>
            <person name="Lapalu N."/>
            <person name="Plummer K.M."/>
            <person name="Pradier J.M."/>
            <person name="Quevillon E."/>
            <person name="Sharon A."/>
            <person name="Simon A."/>
            <person name="ten Have A."/>
            <person name="Tudzynski B."/>
            <person name="Tudzynski P."/>
            <person name="Wincker P."/>
            <person name="Andrew M."/>
            <person name="Anthouard V."/>
            <person name="Beever R.E."/>
            <person name="Beffa R."/>
            <person name="Benoit I."/>
            <person name="Bouzid O."/>
            <person name="Brault B."/>
            <person name="Chen Z."/>
            <person name="Choquer M."/>
            <person name="Collemare J."/>
            <person name="Cotton P."/>
            <person name="Danchin E.G."/>
            <person name="Da Silva C."/>
            <person name="Gautier A."/>
            <person name="Giraud C."/>
            <person name="Giraud T."/>
            <person name="Gonzalez C."/>
            <person name="Grossetete S."/>
            <person name="Guldener U."/>
            <person name="Henrissat B."/>
            <person name="Howlett B.J."/>
            <person name="Kodira C."/>
            <person name="Kretschmer M."/>
            <person name="Lappartient A."/>
            <person name="Leroch M."/>
            <person name="Levis C."/>
            <person name="Mauceli E."/>
            <person name="Neuveglise C."/>
            <person name="Oeser B."/>
            <person name="Pearson M."/>
            <person name="Poulain J."/>
            <person name="Poussereau N."/>
            <person name="Quesneville H."/>
            <person name="Rascle C."/>
            <person name="Schumacher J."/>
            <person name="Segurens B."/>
            <person name="Sexton A."/>
            <person name="Silva E."/>
            <person name="Sirven C."/>
            <person name="Soanes D.M."/>
            <person name="Talbot N.J."/>
            <person name="Templeton M."/>
            <person name="Yandava C."/>
            <person name="Yarden O."/>
            <person name="Zeng Q."/>
            <person name="Rollins J.A."/>
            <person name="Lebrun M.H."/>
            <person name="Dickman M."/>
        </authorList>
    </citation>
    <scope>NUCLEOTIDE SEQUENCE [LARGE SCALE GENOMIC DNA]</scope>
    <source>
        <strain evidence="2">T4</strain>
    </source>
</reference>
<dbReference type="Proteomes" id="UP000008177">
    <property type="component" value="Unplaced contigs"/>
</dbReference>
<accession>G2Y888</accession>
<organism evidence="1 2">
    <name type="scientific">Botryotinia fuckeliana (strain T4)</name>
    <name type="common">Noble rot fungus</name>
    <name type="synonym">Botrytis cinerea</name>
    <dbReference type="NCBI Taxonomy" id="999810"/>
    <lineage>
        <taxon>Eukaryota</taxon>
        <taxon>Fungi</taxon>
        <taxon>Dikarya</taxon>
        <taxon>Ascomycota</taxon>
        <taxon>Pezizomycotina</taxon>
        <taxon>Leotiomycetes</taxon>
        <taxon>Helotiales</taxon>
        <taxon>Sclerotiniaceae</taxon>
        <taxon>Botrytis</taxon>
    </lineage>
</organism>
<dbReference type="InParanoid" id="G2Y888"/>
<protein>
    <submittedName>
        <fullName evidence="1">Uncharacterized protein</fullName>
    </submittedName>
</protein>